<keyword evidence="2" id="KW-0812">Transmembrane</keyword>
<keyword evidence="4" id="KW-1185">Reference proteome</keyword>
<proteinExistence type="predicted"/>
<reference evidence="3 4" key="1">
    <citation type="submission" date="2019-02" db="EMBL/GenBank/DDBJ databases">
        <title>Deep-cultivation of Planctomycetes and their phenomic and genomic characterization uncovers novel biology.</title>
        <authorList>
            <person name="Wiegand S."/>
            <person name="Jogler M."/>
            <person name="Boedeker C."/>
            <person name="Pinto D."/>
            <person name="Vollmers J."/>
            <person name="Rivas-Marin E."/>
            <person name="Kohn T."/>
            <person name="Peeters S.H."/>
            <person name="Heuer A."/>
            <person name="Rast P."/>
            <person name="Oberbeckmann S."/>
            <person name="Bunk B."/>
            <person name="Jeske O."/>
            <person name="Meyerdierks A."/>
            <person name="Storesund J.E."/>
            <person name="Kallscheuer N."/>
            <person name="Luecker S."/>
            <person name="Lage O.M."/>
            <person name="Pohl T."/>
            <person name="Merkel B.J."/>
            <person name="Hornburger P."/>
            <person name="Mueller R.-W."/>
            <person name="Bruemmer F."/>
            <person name="Labrenz M."/>
            <person name="Spormann A.M."/>
            <person name="Op den Camp H."/>
            <person name="Overmann J."/>
            <person name="Amann R."/>
            <person name="Jetten M.S.M."/>
            <person name="Mascher T."/>
            <person name="Medema M.H."/>
            <person name="Devos D.P."/>
            <person name="Kaster A.-K."/>
            <person name="Ovreas L."/>
            <person name="Rohde M."/>
            <person name="Galperin M.Y."/>
            <person name="Jogler C."/>
        </authorList>
    </citation>
    <scope>NUCLEOTIDE SEQUENCE [LARGE SCALE GENOMIC DNA]</scope>
    <source>
        <strain evidence="3 4">Mal33</strain>
    </source>
</reference>
<feature type="transmembrane region" description="Helical" evidence="2">
    <location>
        <begin position="280"/>
        <end position="299"/>
    </location>
</feature>
<organism evidence="3 4">
    <name type="scientific">Rosistilla oblonga</name>
    <dbReference type="NCBI Taxonomy" id="2527990"/>
    <lineage>
        <taxon>Bacteria</taxon>
        <taxon>Pseudomonadati</taxon>
        <taxon>Planctomycetota</taxon>
        <taxon>Planctomycetia</taxon>
        <taxon>Pirellulales</taxon>
        <taxon>Pirellulaceae</taxon>
        <taxon>Rosistilla</taxon>
    </lineage>
</organism>
<accession>A0A518IYS0</accession>
<feature type="region of interest" description="Disordered" evidence="1">
    <location>
        <begin position="90"/>
        <end position="111"/>
    </location>
</feature>
<feature type="transmembrane region" description="Helical" evidence="2">
    <location>
        <begin position="209"/>
        <end position="231"/>
    </location>
</feature>
<dbReference type="PANTHER" id="PTHR40076:SF1">
    <property type="entry name" value="MEMBRANE PROTEIN"/>
    <property type="match status" value="1"/>
</dbReference>
<evidence type="ECO:0000256" key="2">
    <source>
        <dbReference type="SAM" id="Phobius"/>
    </source>
</evidence>
<feature type="region of interest" description="Disordered" evidence="1">
    <location>
        <begin position="38"/>
        <end position="74"/>
    </location>
</feature>
<feature type="transmembrane region" description="Helical" evidence="2">
    <location>
        <begin position="172"/>
        <end position="197"/>
    </location>
</feature>
<keyword evidence="2" id="KW-0472">Membrane</keyword>
<gene>
    <name evidence="3" type="ORF">Mal33_42490</name>
</gene>
<protein>
    <recommendedName>
        <fullName evidence="5">Zinc finger/thioredoxin putative domain-containing protein</fullName>
    </recommendedName>
</protein>
<dbReference type="EMBL" id="CP036318">
    <property type="protein sequence ID" value="QDV58231.1"/>
    <property type="molecule type" value="Genomic_DNA"/>
</dbReference>
<feature type="transmembrane region" description="Helical" evidence="2">
    <location>
        <begin position="132"/>
        <end position="160"/>
    </location>
</feature>
<evidence type="ECO:0000313" key="3">
    <source>
        <dbReference type="EMBL" id="QDV58231.1"/>
    </source>
</evidence>
<sequence>MPIEFPCDGCQQKLRVPDNSAGKQAKCPNCARILTIPASQTEEPAPAAPTPSNDPFDFGGPTGDQPAGDNLGAGGFGGGNFGGAAASHQNPYASPAAASQPMGSGGSGALSVQPMDPSGAVSIAWELFKLNFIVLIGAIVTQFALNFGITIVSSVIQMVILQATGDPNTPALPLINGVFGIINQVVQIWIGIGLLLLNLSVARGQKAELSLLFTGGPYLLSYIGLSILFGIGMTIGLILLIVPGIYFALTYWSTFYFLVDRNCGVFEAFRLAGEHAKGNRANAFIMGLISMGLSLLGLLACGVGLIVAAPVVGLMFTICYLQMSGQPVWQPRVAT</sequence>
<dbReference type="PANTHER" id="PTHR40076">
    <property type="entry name" value="MEMBRANE PROTEIN-RELATED"/>
    <property type="match status" value="1"/>
</dbReference>
<keyword evidence="2" id="KW-1133">Transmembrane helix</keyword>
<evidence type="ECO:0000313" key="4">
    <source>
        <dbReference type="Proteomes" id="UP000316770"/>
    </source>
</evidence>
<dbReference type="InterPro" id="IPR010380">
    <property type="entry name" value="DUF975"/>
</dbReference>
<evidence type="ECO:0000256" key="1">
    <source>
        <dbReference type="SAM" id="MobiDB-lite"/>
    </source>
</evidence>
<name>A0A518IYS0_9BACT</name>
<feature type="transmembrane region" description="Helical" evidence="2">
    <location>
        <begin position="237"/>
        <end position="259"/>
    </location>
</feature>
<evidence type="ECO:0008006" key="5">
    <source>
        <dbReference type="Google" id="ProtNLM"/>
    </source>
</evidence>
<dbReference type="Proteomes" id="UP000316770">
    <property type="component" value="Chromosome"/>
</dbReference>
<dbReference type="AlphaFoldDB" id="A0A518IYS0"/>